<dbReference type="Proteomes" id="UP000265520">
    <property type="component" value="Unassembled WGS sequence"/>
</dbReference>
<protein>
    <submittedName>
        <fullName evidence="1">Uncharacterized protein</fullName>
    </submittedName>
</protein>
<comment type="caution">
    <text evidence="1">The sequence shown here is derived from an EMBL/GenBank/DDBJ whole genome shotgun (WGS) entry which is preliminary data.</text>
</comment>
<organism evidence="1 2">
    <name type="scientific">Trifolium medium</name>
    <dbReference type="NCBI Taxonomy" id="97028"/>
    <lineage>
        <taxon>Eukaryota</taxon>
        <taxon>Viridiplantae</taxon>
        <taxon>Streptophyta</taxon>
        <taxon>Embryophyta</taxon>
        <taxon>Tracheophyta</taxon>
        <taxon>Spermatophyta</taxon>
        <taxon>Magnoliopsida</taxon>
        <taxon>eudicotyledons</taxon>
        <taxon>Gunneridae</taxon>
        <taxon>Pentapetalae</taxon>
        <taxon>rosids</taxon>
        <taxon>fabids</taxon>
        <taxon>Fabales</taxon>
        <taxon>Fabaceae</taxon>
        <taxon>Papilionoideae</taxon>
        <taxon>50 kb inversion clade</taxon>
        <taxon>NPAAA clade</taxon>
        <taxon>Hologalegina</taxon>
        <taxon>IRL clade</taxon>
        <taxon>Trifolieae</taxon>
        <taxon>Trifolium</taxon>
    </lineage>
</organism>
<sequence>MSELYLDPFQSSDVTPKVDTSVNDSVIKDVEAIVNASVTLGEGHANLTDVLGKPDLSPPVNDNPMFGASTEAKIDCV</sequence>
<dbReference type="EMBL" id="LXQA010404610">
    <property type="protein sequence ID" value="MCI49657.1"/>
    <property type="molecule type" value="Genomic_DNA"/>
</dbReference>
<feature type="non-terminal residue" evidence="1">
    <location>
        <position position="77"/>
    </location>
</feature>
<evidence type="ECO:0000313" key="2">
    <source>
        <dbReference type="Proteomes" id="UP000265520"/>
    </source>
</evidence>
<dbReference type="AlphaFoldDB" id="A0A392SMN4"/>
<proteinExistence type="predicted"/>
<evidence type="ECO:0000313" key="1">
    <source>
        <dbReference type="EMBL" id="MCI49657.1"/>
    </source>
</evidence>
<reference evidence="1 2" key="1">
    <citation type="journal article" date="2018" name="Front. Plant Sci.">
        <title>Red Clover (Trifolium pratense) and Zigzag Clover (T. medium) - A Picture of Genomic Similarities and Differences.</title>
        <authorList>
            <person name="Dluhosova J."/>
            <person name="Istvanek J."/>
            <person name="Nedelnik J."/>
            <person name="Repkova J."/>
        </authorList>
    </citation>
    <scope>NUCLEOTIDE SEQUENCE [LARGE SCALE GENOMIC DNA]</scope>
    <source>
        <strain evidence="2">cv. 10/8</strain>
        <tissue evidence="1">Leaf</tissue>
    </source>
</reference>
<keyword evidence="2" id="KW-1185">Reference proteome</keyword>
<name>A0A392SMN4_9FABA</name>
<accession>A0A392SMN4</accession>